<accession>A0ACC0DAR5</accession>
<organism evidence="1 2">
    <name type="scientific">Hypoxylon rubiginosum</name>
    <dbReference type="NCBI Taxonomy" id="110542"/>
    <lineage>
        <taxon>Eukaryota</taxon>
        <taxon>Fungi</taxon>
        <taxon>Dikarya</taxon>
        <taxon>Ascomycota</taxon>
        <taxon>Pezizomycotina</taxon>
        <taxon>Sordariomycetes</taxon>
        <taxon>Xylariomycetidae</taxon>
        <taxon>Xylariales</taxon>
        <taxon>Hypoxylaceae</taxon>
        <taxon>Hypoxylon</taxon>
    </lineage>
</organism>
<comment type="caution">
    <text evidence="1">The sequence shown here is derived from an EMBL/GenBank/DDBJ whole genome shotgun (WGS) entry which is preliminary data.</text>
</comment>
<dbReference type="EMBL" id="MU394294">
    <property type="protein sequence ID" value="KAI6089726.1"/>
    <property type="molecule type" value="Genomic_DNA"/>
</dbReference>
<proteinExistence type="predicted"/>
<reference evidence="1 2" key="1">
    <citation type="journal article" date="2022" name="New Phytol.">
        <title>Ecological generalism drives hyperdiversity of secondary metabolite gene clusters in xylarialean endophytes.</title>
        <authorList>
            <person name="Franco M.E.E."/>
            <person name="Wisecaver J.H."/>
            <person name="Arnold A.E."/>
            <person name="Ju Y.M."/>
            <person name="Slot J.C."/>
            <person name="Ahrendt S."/>
            <person name="Moore L.P."/>
            <person name="Eastman K.E."/>
            <person name="Scott K."/>
            <person name="Konkel Z."/>
            <person name="Mondo S.J."/>
            <person name="Kuo A."/>
            <person name="Hayes R.D."/>
            <person name="Haridas S."/>
            <person name="Andreopoulos B."/>
            <person name="Riley R."/>
            <person name="LaButti K."/>
            <person name="Pangilinan J."/>
            <person name="Lipzen A."/>
            <person name="Amirebrahimi M."/>
            <person name="Yan J."/>
            <person name="Adam C."/>
            <person name="Keymanesh K."/>
            <person name="Ng V."/>
            <person name="Louie K."/>
            <person name="Northen T."/>
            <person name="Drula E."/>
            <person name="Henrissat B."/>
            <person name="Hsieh H.M."/>
            <person name="Youens-Clark K."/>
            <person name="Lutzoni F."/>
            <person name="Miadlikowska J."/>
            <person name="Eastwood D.C."/>
            <person name="Hamelin R.C."/>
            <person name="Grigoriev I.V."/>
            <person name="U'Ren J.M."/>
        </authorList>
    </citation>
    <scope>NUCLEOTIDE SEQUENCE [LARGE SCALE GENOMIC DNA]</scope>
    <source>
        <strain evidence="1 2">ER1909</strain>
    </source>
</reference>
<keyword evidence="2" id="KW-1185">Reference proteome</keyword>
<sequence length="783" mass="82774">MASEWPTLSGTNTDPGTFFGALYTENLKKKLVNQVSADSALLWLQQFGLTPHSIGAPDIRNDDNSWWTLQDFSKFYDCPAEKNASNVFREDCLAMGVANSAVGFPKFVQVSEHMQRFISSPERTQKIFLGHTSSDKSHWTLLDHITSYIMKMLEYRSQLDLEEAKLKGFQLRQKKYAEAHGQSNPFFRMWERSDKWAAACLLYLRIYAIFLGLQNGEQVSGKQASSKRPGEDLESEKTKQAKTGDASTTAPMRKKGKSIAEPLTSTYKSPAVEDGEESDKGPAAPPKAAPPKHTPKTPSPLQNEISQDSSGKTTGSEDKQDSSKDEQKEVDAQITGKSPFGDPQTTAVVNPYSSTSDELYGKYMRHYTGLPTLPPGSQVPPPSIFDTWNADPTALPADIDEPLYGPPRPGPLPSTVMADAGTIHLPHLGIHSAPSEGMAEAIARIPAVWPPRSDVPSAPTTTISGIPSTPANDTATGSVTTWPPNTTTTISSSPADNNATTTGSSGPSAPAENTTSSGTWTWTWPETTTTTSSGIPSTPANDTATGSVTTWPPTTTRTISGTPAVNSTLTSAFGITGPRLLTPGAPITSISGWHMPSPHSGEPSSSTGVLATTPAPTTSGVPATTPPPTLPTPAPTPPSVPVTESAPTATPPVSYPALDPNWMTTQPFTPAISSSNTSVFASMPIRPATATGPTSTVWPPPSTTPAPAPAPATATAPISGGGGVAPQVQPPQVQPPQVQPPQTQQADVAAPAAPFDPYSNTIAMTEAPPPPPPKKRGFWPWGR</sequence>
<name>A0ACC0DAR5_9PEZI</name>
<dbReference type="Proteomes" id="UP001497680">
    <property type="component" value="Unassembled WGS sequence"/>
</dbReference>
<gene>
    <name evidence="1" type="ORF">F4821DRAFT_256729</name>
</gene>
<evidence type="ECO:0000313" key="2">
    <source>
        <dbReference type="Proteomes" id="UP001497680"/>
    </source>
</evidence>
<protein>
    <submittedName>
        <fullName evidence="1">Uncharacterized protein</fullName>
    </submittedName>
</protein>
<evidence type="ECO:0000313" key="1">
    <source>
        <dbReference type="EMBL" id="KAI6089726.1"/>
    </source>
</evidence>